<feature type="chain" id="PRO_5028882674" evidence="1">
    <location>
        <begin position="18"/>
        <end position="281"/>
    </location>
</feature>
<proteinExistence type="predicted"/>
<dbReference type="KEGG" id="lsx:H8B22_14150"/>
<evidence type="ECO:0000256" key="1">
    <source>
        <dbReference type="SAM" id="SignalP"/>
    </source>
</evidence>
<evidence type="ECO:0000259" key="2">
    <source>
        <dbReference type="Pfam" id="PF12697"/>
    </source>
</evidence>
<gene>
    <name evidence="3" type="ORF">H8B22_14150</name>
</gene>
<dbReference type="EMBL" id="CP060820">
    <property type="protein sequence ID" value="QNP40588.1"/>
    <property type="molecule type" value="Genomic_DNA"/>
</dbReference>
<feature type="domain" description="AB hydrolase-1" evidence="2">
    <location>
        <begin position="42"/>
        <end position="262"/>
    </location>
</feature>
<keyword evidence="3" id="KW-0378">Hydrolase</keyword>
<accession>A0A7H0FX22</accession>
<dbReference type="PANTHER" id="PTHR37017">
    <property type="entry name" value="AB HYDROLASE-1 DOMAIN-CONTAINING PROTEIN-RELATED"/>
    <property type="match status" value="1"/>
</dbReference>
<protein>
    <submittedName>
        <fullName evidence="3">Alpha/beta hydrolase</fullName>
    </submittedName>
</protein>
<evidence type="ECO:0000313" key="3">
    <source>
        <dbReference type="EMBL" id="QNP40588.1"/>
    </source>
</evidence>
<evidence type="ECO:0000313" key="4">
    <source>
        <dbReference type="Proteomes" id="UP000516018"/>
    </source>
</evidence>
<name>A0A7H0FX22_9GAMM</name>
<dbReference type="InterPro" id="IPR000073">
    <property type="entry name" value="AB_hydrolase_1"/>
</dbReference>
<dbReference type="PANTHER" id="PTHR37017:SF11">
    <property type="entry name" value="ESTERASE_LIPASE_THIOESTERASE DOMAIN-CONTAINING PROTEIN"/>
    <property type="match status" value="1"/>
</dbReference>
<sequence length="281" mass="29304">MKSTALHLSLTSFLVSAGCVYAGTPANSSEAQAAREHNAVTIVLVHGAFADSSSWNGVIDTLLQRNFKVIAASIPLRSLSIDAGSVEDLVRSVQGDVVLVGHSYGGQVITAAAAGNSSVKGLVYVDALAPDIGESAADIGERFPGGTLGPSLAPPVSIQGGGSDLYVQQDRWPAQFAADVAPQAARLMAVGQRPVTDAALKDRLQQAPAWKGTPSWFIYGSEDRNITPAALGFMAQRAHSRHTVVVPKGSHVVMVSHPREVAMLIEEAANACCMPEEGKTP</sequence>
<dbReference type="AlphaFoldDB" id="A0A7H0FX22"/>
<dbReference type="SUPFAM" id="SSF53474">
    <property type="entry name" value="alpha/beta-Hydrolases"/>
    <property type="match status" value="1"/>
</dbReference>
<dbReference type="InterPro" id="IPR029058">
    <property type="entry name" value="AB_hydrolase_fold"/>
</dbReference>
<dbReference type="Proteomes" id="UP000516018">
    <property type="component" value="Chromosome"/>
</dbReference>
<organism evidence="3 4">
    <name type="scientific">Agrilutibacter terrestris</name>
    <dbReference type="NCBI Taxonomy" id="2865112"/>
    <lineage>
        <taxon>Bacteria</taxon>
        <taxon>Pseudomonadati</taxon>
        <taxon>Pseudomonadota</taxon>
        <taxon>Gammaproteobacteria</taxon>
        <taxon>Lysobacterales</taxon>
        <taxon>Lysobacteraceae</taxon>
        <taxon>Agrilutibacter</taxon>
    </lineage>
</organism>
<keyword evidence="4" id="KW-1185">Reference proteome</keyword>
<dbReference type="RefSeq" id="WP_187712029.1">
    <property type="nucleotide sequence ID" value="NZ_CP060820.1"/>
</dbReference>
<dbReference type="Pfam" id="PF12697">
    <property type="entry name" value="Abhydrolase_6"/>
    <property type="match status" value="1"/>
</dbReference>
<feature type="signal peptide" evidence="1">
    <location>
        <begin position="1"/>
        <end position="17"/>
    </location>
</feature>
<dbReference type="PROSITE" id="PS51257">
    <property type="entry name" value="PROKAR_LIPOPROTEIN"/>
    <property type="match status" value="1"/>
</dbReference>
<dbReference type="Gene3D" id="3.40.50.1820">
    <property type="entry name" value="alpha/beta hydrolase"/>
    <property type="match status" value="1"/>
</dbReference>
<reference evidence="3 4" key="1">
    <citation type="submission" date="2020-08" db="EMBL/GenBank/DDBJ databases">
        <title>Lysobacter sp. II4 sp. nov., isolated from soil.</title>
        <authorList>
            <person name="Woo C.Y."/>
            <person name="Kim J."/>
        </authorList>
    </citation>
    <scope>NUCLEOTIDE SEQUENCE [LARGE SCALE GENOMIC DNA]</scope>
    <source>
        <strain evidence="3 4">II4</strain>
    </source>
</reference>
<dbReference type="InterPro" id="IPR052897">
    <property type="entry name" value="Sec-Metab_Biosynth_Hydrolase"/>
</dbReference>
<dbReference type="GO" id="GO:0016787">
    <property type="term" value="F:hydrolase activity"/>
    <property type="evidence" value="ECO:0007669"/>
    <property type="project" value="UniProtKB-KW"/>
</dbReference>
<keyword evidence="1" id="KW-0732">Signal</keyword>